<feature type="domain" description="CBS" evidence="2">
    <location>
        <begin position="1"/>
        <end position="57"/>
    </location>
</feature>
<reference evidence="3 4" key="1">
    <citation type="journal article" date="2017" name="Genome Announc.">
        <title>Complete Genome Sequences of Two Acetylene-Fermenting Pelobacter acetylenicus Strains.</title>
        <authorList>
            <person name="Sutton J.M."/>
            <person name="Baesman S.M."/>
            <person name="Fierst J.L."/>
            <person name="Poret-Peterson A.T."/>
            <person name="Oremland R.S."/>
            <person name="Dunlap D.S."/>
            <person name="Akob D.M."/>
        </authorList>
    </citation>
    <scope>NUCLEOTIDE SEQUENCE [LARGE SCALE GENOMIC DNA]</scope>
    <source>
        <strain evidence="3 4">DSM 3247</strain>
    </source>
</reference>
<dbReference type="InterPro" id="IPR046342">
    <property type="entry name" value="CBS_dom_sf"/>
</dbReference>
<dbReference type="Pfam" id="PF00571">
    <property type="entry name" value="CBS"/>
    <property type="match status" value="1"/>
</dbReference>
<name>A0A1L3GCW9_SYNAC</name>
<evidence type="ECO:0000313" key="3">
    <source>
        <dbReference type="EMBL" id="APG23790.1"/>
    </source>
</evidence>
<dbReference type="CDD" id="cd06426">
    <property type="entry name" value="NTP_transferase_like_2"/>
    <property type="match status" value="1"/>
</dbReference>
<dbReference type="OrthoDB" id="9788272at2"/>
<dbReference type="Pfam" id="PF00483">
    <property type="entry name" value="NTP_transferase"/>
    <property type="match status" value="1"/>
</dbReference>
<keyword evidence="1" id="KW-0129">CBS domain</keyword>
<keyword evidence="4" id="KW-1185">Reference proteome</keyword>
<dbReference type="Gene3D" id="3.10.580.10">
    <property type="entry name" value="CBS-domain"/>
    <property type="match status" value="1"/>
</dbReference>
<dbReference type="AlphaFoldDB" id="A0A1L3GCW9"/>
<evidence type="ECO:0000256" key="1">
    <source>
        <dbReference type="PROSITE-ProRule" id="PRU00703"/>
    </source>
</evidence>
<dbReference type="PROSITE" id="PS51371">
    <property type="entry name" value="CBS"/>
    <property type="match status" value="1"/>
</dbReference>
<dbReference type="InterPro" id="IPR050486">
    <property type="entry name" value="Mannose-1P_guanyltransferase"/>
</dbReference>
<dbReference type="KEGG" id="pace:A6070_09815"/>
<evidence type="ECO:0000259" key="2">
    <source>
        <dbReference type="PROSITE" id="PS51371"/>
    </source>
</evidence>
<dbReference type="SUPFAM" id="SSF54631">
    <property type="entry name" value="CBS-domain pair"/>
    <property type="match status" value="1"/>
</dbReference>
<dbReference type="RefSeq" id="WP_072285603.1">
    <property type="nucleotide sequence ID" value="NZ_CP015455.1"/>
</dbReference>
<dbReference type="CDD" id="cd04607">
    <property type="entry name" value="CBS_pair_NTP_transferase_assoc"/>
    <property type="match status" value="1"/>
</dbReference>
<accession>A0A1L3GCW9</accession>
<dbReference type="STRING" id="29542.A6070_09815"/>
<dbReference type="InterPro" id="IPR005835">
    <property type="entry name" value="NTP_transferase_dom"/>
</dbReference>
<dbReference type="Proteomes" id="UP000182264">
    <property type="component" value="Chromosome"/>
</dbReference>
<evidence type="ECO:0000313" key="4">
    <source>
        <dbReference type="Proteomes" id="UP000182264"/>
    </source>
</evidence>
<dbReference type="Gene3D" id="3.90.550.10">
    <property type="entry name" value="Spore Coat Polysaccharide Biosynthesis Protein SpsA, Chain A"/>
    <property type="match status" value="1"/>
</dbReference>
<gene>
    <name evidence="3" type="ORF">A7E75_01205</name>
</gene>
<sequence>MRSARKVTVSPRATIREVLETIDQAAMQIALVVKEDRLVGTITDGDLRRAFLRGKSLDDFIDDIYNVSPVKGYLSQPKEDLLQMALAAGVKQVPMVDDQGLLVGVEVIDEYLRISEKPNTVVVMAGGLGTRLRPLTENTPKPLLKVGSRPILETIIRNFTQYGFRRIFLSLNYRGEQIQDYFGDGREFGARLHYLVENKRLGTAGALSLLPEKCEQPVIIMNGDLLTNVNFEHLVNYHNLSGASATMCVRDYELQVPYGVVHSDGATIKQIEEKPIHRYYVNAGIYVLSPEVLEKIPRDRYFDMPQLFQKLIDDGAKTCSFPVREYWMDIGQPADFEQANEEYAEVFGV</sequence>
<proteinExistence type="predicted"/>
<dbReference type="PANTHER" id="PTHR22572">
    <property type="entry name" value="SUGAR-1-PHOSPHATE GUANYL TRANSFERASE"/>
    <property type="match status" value="1"/>
</dbReference>
<protein>
    <submittedName>
        <fullName evidence="3">Alcohol dehydrogenase</fullName>
    </submittedName>
</protein>
<organism evidence="3 4">
    <name type="scientific">Syntrophotalea acetylenica</name>
    <name type="common">Pelobacter acetylenicus</name>
    <dbReference type="NCBI Taxonomy" id="29542"/>
    <lineage>
        <taxon>Bacteria</taxon>
        <taxon>Pseudomonadati</taxon>
        <taxon>Thermodesulfobacteriota</taxon>
        <taxon>Desulfuromonadia</taxon>
        <taxon>Desulfuromonadales</taxon>
        <taxon>Syntrophotaleaceae</taxon>
        <taxon>Syntrophotalea</taxon>
    </lineage>
</organism>
<dbReference type="InterPro" id="IPR029044">
    <property type="entry name" value="Nucleotide-diphossugar_trans"/>
</dbReference>
<dbReference type="SUPFAM" id="SSF53448">
    <property type="entry name" value="Nucleotide-diphospho-sugar transferases"/>
    <property type="match status" value="1"/>
</dbReference>
<dbReference type="InterPro" id="IPR000644">
    <property type="entry name" value="CBS_dom"/>
</dbReference>
<dbReference type="EMBL" id="CP015518">
    <property type="protein sequence ID" value="APG23790.1"/>
    <property type="molecule type" value="Genomic_DNA"/>
</dbReference>